<organism evidence="7 8">
    <name type="scientific">Cloeon dipterum</name>
    <dbReference type="NCBI Taxonomy" id="197152"/>
    <lineage>
        <taxon>Eukaryota</taxon>
        <taxon>Metazoa</taxon>
        <taxon>Ecdysozoa</taxon>
        <taxon>Arthropoda</taxon>
        <taxon>Hexapoda</taxon>
        <taxon>Insecta</taxon>
        <taxon>Pterygota</taxon>
        <taxon>Palaeoptera</taxon>
        <taxon>Ephemeroptera</taxon>
        <taxon>Pisciforma</taxon>
        <taxon>Baetidae</taxon>
        <taxon>Cloeon</taxon>
    </lineage>
</organism>
<feature type="compositionally biased region" description="Polar residues" evidence="3">
    <location>
        <begin position="575"/>
        <end position="602"/>
    </location>
</feature>
<evidence type="ECO:0000256" key="4">
    <source>
        <dbReference type="SAM" id="Phobius"/>
    </source>
</evidence>
<accession>A0A8S1CVU9</accession>
<keyword evidence="4" id="KW-0812">Transmembrane</keyword>
<evidence type="ECO:0000256" key="1">
    <source>
        <dbReference type="ARBA" id="ARBA00022884"/>
    </source>
</evidence>
<dbReference type="InterPro" id="IPR012677">
    <property type="entry name" value="Nucleotide-bd_a/b_plait_sf"/>
</dbReference>
<dbReference type="InterPro" id="IPR002483">
    <property type="entry name" value="PWI_dom"/>
</dbReference>
<dbReference type="PANTHER" id="PTHR18806">
    <property type="entry name" value="RBM25 PROTEIN"/>
    <property type="match status" value="1"/>
</dbReference>
<evidence type="ECO:0000313" key="7">
    <source>
        <dbReference type="EMBL" id="CAB3372148.1"/>
    </source>
</evidence>
<dbReference type="Pfam" id="PF01480">
    <property type="entry name" value="PWI"/>
    <property type="match status" value="1"/>
</dbReference>
<dbReference type="Gene3D" id="3.30.70.330">
    <property type="match status" value="1"/>
</dbReference>
<dbReference type="InterPro" id="IPR034268">
    <property type="entry name" value="RBM25_RRM"/>
</dbReference>
<keyword evidence="4" id="KW-0472">Membrane</keyword>
<feature type="region of interest" description="Disordered" evidence="3">
    <location>
        <begin position="227"/>
        <end position="249"/>
    </location>
</feature>
<keyword evidence="8" id="KW-1185">Reference proteome</keyword>
<dbReference type="InterPro" id="IPR052768">
    <property type="entry name" value="RBM25"/>
</dbReference>
<dbReference type="GO" id="GO:0005681">
    <property type="term" value="C:spliceosomal complex"/>
    <property type="evidence" value="ECO:0007669"/>
    <property type="project" value="TreeGrafter"/>
</dbReference>
<feature type="compositionally biased region" description="Polar residues" evidence="3">
    <location>
        <begin position="625"/>
        <end position="647"/>
    </location>
</feature>
<dbReference type="Proteomes" id="UP000494165">
    <property type="component" value="Unassembled WGS sequence"/>
</dbReference>
<proteinExistence type="predicted"/>
<evidence type="ECO:0000256" key="2">
    <source>
        <dbReference type="PROSITE-ProRule" id="PRU00176"/>
    </source>
</evidence>
<feature type="compositionally biased region" description="Polar residues" evidence="3">
    <location>
        <begin position="665"/>
        <end position="674"/>
    </location>
</feature>
<dbReference type="InterPro" id="IPR000504">
    <property type="entry name" value="RRM_dom"/>
</dbReference>
<dbReference type="SMART" id="SM00360">
    <property type="entry name" value="RRM"/>
    <property type="match status" value="1"/>
</dbReference>
<evidence type="ECO:0000256" key="3">
    <source>
        <dbReference type="SAM" id="MobiDB-lite"/>
    </source>
</evidence>
<dbReference type="GO" id="GO:0000381">
    <property type="term" value="P:regulation of alternative mRNA splicing, via spliceosome"/>
    <property type="evidence" value="ECO:0007669"/>
    <property type="project" value="TreeGrafter"/>
</dbReference>
<feature type="region of interest" description="Disordered" evidence="3">
    <location>
        <begin position="173"/>
        <end position="204"/>
    </location>
</feature>
<feature type="transmembrane region" description="Helical" evidence="4">
    <location>
        <begin position="905"/>
        <end position="929"/>
    </location>
</feature>
<feature type="domain" description="RRM" evidence="5">
    <location>
        <begin position="85"/>
        <end position="162"/>
    </location>
</feature>
<dbReference type="GO" id="GO:0003729">
    <property type="term" value="F:mRNA binding"/>
    <property type="evidence" value="ECO:0007669"/>
    <property type="project" value="TreeGrafter"/>
</dbReference>
<name>A0A8S1CVU9_9INSE</name>
<dbReference type="InterPro" id="IPR035979">
    <property type="entry name" value="RBD_domain_sf"/>
</dbReference>
<feature type="compositionally biased region" description="Basic and acidic residues" evidence="3">
    <location>
        <begin position="278"/>
        <end position="323"/>
    </location>
</feature>
<feature type="region of interest" description="Disordered" evidence="3">
    <location>
        <begin position="263"/>
        <end position="492"/>
    </location>
</feature>
<feature type="compositionally biased region" description="Basic and acidic residues" evidence="3">
    <location>
        <begin position="465"/>
        <end position="490"/>
    </location>
</feature>
<dbReference type="SUPFAM" id="SSF54928">
    <property type="entry name" value="RNA-binding domain, RBD"/>
    <property type="match status" value="1"/>
</dbReference>
<dbReference type="EMBL" id="CADEPI010000069">
    <property type="protein sequence ID" value="CAB3372148.1"/>
    <property type="molecule type" value="Genomic_DNA"/>
</dbReference>
<dbReference type="CDD" id="cd12446">
    <property type="entry name" value="RRM_RBM25"/>
    <property type="match status" value="1"/>
</dbReference>
<dbReference type="AlphaFoldDB" id="A0A8S1CVU9"/>
<dbReference type="PANTHER" id="PTHR18806:SF4">
    <property type="entry name" value="RNA-BINDING PROTEIN 25"/>
    <property type="match status" value="1"/>
</dbReference>
<dbReference type="FunFam" id="1.20.1390.10:FF:000004">
    <property type="entry name" value="RNA-binding motif protein 25"/>
    <property type="match status" value="1"/>
</dbReference>
<keyword evidence="1 2" id="KW-0694">RNA-binding</keyword>
<feature type="compositionally biased region" description="Low complexity" evidence="3">
    <location>
        <begin position="650"/>
        <end position="664"/>
    </location>
</feature>
<protein>
    <recommendedName>
        <fullName evidence="9">RRM domain-containing protein</fullName>
    </recommendedName>
</protein>
<feature type="region of interest" description="Disordered" evidence="3">
    <location>
        <begin position="574"/>
        <end position="697"/>
    </location>
</feature>
<dbReference type="OrthoDB" id="6275295at2759"/>
<dbReference type="Pfam" id="PF00076">
    <property type="entry name" value="RRM_1"/>
    <property type="match status" value="1"/>
</dbReference>
<reference evidence="7 8" key="1">
    <citation type="submission" date="2020-04" db="EMBL/GenBank/DDBJ databases">
        <authorList>
            <person name="Alioto T."/>
            <person name="Alioto T."/>
            <person name="Gomez Garrido J."/>
        </authorList>
    </citation>
    <scope>NUCLEOTIDE SEQUENCE [LARGE SCALE GENOMIC DNA]</scope>
</reference>
<keyword evidence="4" id="KW-1133">Transmembrane helix</keyword>
<dbReference type="Gene3D" id="1.20.1390.10">
    <property type="entry name" value="PWI domain"/>
    <property type="match status" value="1"/>
</dbReference>
<evidence type="ECO:0000313" key="8">
    <source>
        <dbReference type="Proteomes" id="UP000494165"/>
    </source>
</evidence>
<evidence type="ECO:0000259" key="5">
    <source>
        <dbReference type="PROSITE" id="PS50102"/>
    </source>
</evidence>
<comment type="caution">
    <text evidence="7">The sequence shown here is derived from an EMBL/GenBank/DDBJ whole genome shotgun (WGS) entry which is preliminary data.</text>
</comment>
<feature type="compositionally biased region" description="Pro residues" evidence="3">
    <location>
        <begin position="359"/>
        <end position="374"/>
    </location>
</feature>
<evidence type="ECO:0008006" key="9">
    <source>
        <dbReference type="Google" id="ProtNLM"/>
    </source>
</evidence>
<evidence type="ECO:0000259" key="6">
    <source>
        <dbReference type="PROSITE" id="PS51025"/>
    </source>
</evidence>
<feature type="compositionally biased region" description="Polar residues" evidence="3">
    <location>
        <begin position="179"/>
        <end position="188"/>
    </location>
</feature>
<dbReference type="SMART" id="SM00311">
    <property type="entry name" value="PWI"/>
    <property type="match status" value="1"/>
</dbReference>
<feature type="compositionally biased region" description="Basic and acidic residues" evidence="3">
    <location>
        <begin position="389"/>
        <end position="458"/>
    </location>
</feature>
<dbReference type="PROSITE" id="PS50102">
    <property type="entry name" value="RRM"/>
    <property type="match status" value="1"/>
</dbReference>
<sequence length="950" mass="108165">MSYPGRPPMVPGMAVPPPGMNPLPYMGMGGPPPMMMPPHLIPPPMPPNAPSNTVIRASFRPNMNNQAPRPLMSKRVAEPSSLQAVTVFVGNITERAPDAMIRHILSACGTVNSWKRVQGTSGRAPAFGFCEYASPDSGLRAVRLLHDFEIGGKKLVVKVDTKTKEVLDEFKNEKRQKLGRSNSGSSPLQDEAPTAADEESNDYMDDEMKAVDSSALSRISNIMNDYNKDIENYTPPMKRSGNKDKNSTKPQENFLKLAQGSMQQGIDGTPDFDDGEMEEGKRDLITREIGKFREIMKKQEEEKELERRRREARDKERRDRDGGPKSPYHRRDRASPSSPPRNSRSPPPLPSRSRRTSASPPPPPRSRPQPPSRSPSPEGSFSNKLRAKSRSEREWRRSRSRSRERDRERETEVKRSEKQIQRDRELEEEAKEKKKSERKAREKEAAYQERLRNWENREKRKAKEHSKEKDKERKQSEEMSKEGRRLKEFLEDYDDERDDPKFYKGRELGRRLALREQEIEADARDRAKERDELEEIKAQIFSDKECTNPLAEFEKIKQNHDALYQPKILVKVESKQASQVRPGNSPSLENEGSLSSMPSKNASPWKPPQDDISTSAMMSPPQPATFHQQNLAEQEDSQLSAVSQTSMEMDVSSPVGGGDSSSRGFSNWNKSPSNREIGAKVSSPGHSNAAPPNKRKKLEIKEVFNTEDDDDSSLGAGASRKRKPLVPLDYGEEKVLKKKDAEASNSKVSQEEKRKHIKSLIDKIPTDKEALFAFPIDWGAVDSNLMEKRIRPWINKKIIDYIGEPEPALVDFICSKVILGSDPKGILDDVQMVLDEEAEVFVVKIVLEQPGVAFAWNRIFCGVVLHRTAMIRSVWRFICYWYFRYTMVTELYMVEPWEQVVVHCFFLMLFLILAYFNYSVLLGTVSFLLPVKNTTLQLSNPDMISSFSTH</sequence>
<gene>
    <name evidence="7" type="ORF">CLODIP_2_CD15405</name>
</gene>
<dbReference type="PROSITE" id="PS51025">
    <property type="entry name" value="PWI"/>
    <property type="match status" value="1"/>
</dbReference>
<feature type="domain" description="PWI" evidence="6">
    <location>
        <begin position="769"/>
        <end position="870"/>
    </location>
</feature>